<dbReference type="Proteomes" id="UP000013750">
    <property type="component" value="Unassembled WGS sequence"/>
</dbReference>
<evidence type="ECO:0000256" key="1">
    <source>
        <dbReference type="ARBA" id="ARBA00022676"/>
    </source>
</evidence>
<accession>R2VE13</accession>
<dbReference type="SUPFAM" id="SSF53448">
    <property type="entry name" value="Nucleotide-diphospho-sugar transferases"/>
    <property type="match status" value="1"/>
</dbReference>
<evidence type="ECO:0000256" key="2">
    <source>
        <dbReference type="ARBA" id="ARBA00022679"/>
    </source>
</evidence>
<dbReference type="EMBL" id="ASWH01000001">
    <property type="protein sequence ID" value="EOW82790.1"/>
    <property type="molecule type" value="Genomic_DNA"/>
</dbReference>
<organism evidence="4 6">
    <name type="scientific">Enterococcus gilvus ATCC BAA-350</name>
    <dbReference type="NCBI Taxonomy" id="1158614"/>
    <lineage>
        <taxon>Bacteria</taxon>
        <taxon>Bacillati</taxon>
        <taxon>Bacillota</taxon>
        <taxon>Bacilli</taxon>
        <taxon>Lactobacillales</taxon>
        <taxon>Enterococcaceae</taxon>
        <taxon>Enterococcus</taxon>
    </lineage>
</organism>
<dbReference type="Gene3D" id="3.90.550.10">
    <property type="entry name" value="Spore Coat Polysaccharide Biosynthesis Protein SpsA, Chain A"/>
    <property type="match status" value="1"/>
</dbReference>
<gene>
    <name evidence="5" type="ORF">I592_02110</name>
    <name evidence="4" type="ORF">UKC_01857</name>
</gene>
<feature type="domain" description="Glycosyltransferase 2-like" evidence="3">
    <location>
        <begin position="12"/>
        <end position="173"/>
    </location>
</feature>
<keyword evidence="7" id="KW-1185">Reference proteome</keyword>
<dbReference type="Pfam" id="PF00535">
    <property type="entry name" value="Glycos_transf_2"/>
    <property type="match status" value="1"/>
</dbReference>
<evidence type="ECO:0000313" key="6">
    <source>
        <dbReference type="Proteomes" id="UP000013750"/>
    </source>
</evidence>
<dbReference type="InterPro" id="IPR029044">
    <property type="entry name" value="Nucleotide-diphossugar_trans"/>
</dbReference>
<dbReference type="EMBL" id="AJDQ01000007">
    <property type="protein sequence ID" value="EOI55960.1"/>
    <property type="molecule type" value="Genomic_DNA"/>
</dbReference>
<dbReference type="Proteomes" id="UP000014160">
    <property type="component" value="Unassembled WGS sequence"/>
</dbReference>
<dbReference type="RefSeq" id="WP_010780263.1">
    <property type="nucleotide sequence ID" value="NZ_ASWH01000001.1"/>
</dbReference>
<comment type="caution">
    <text evidence="4">The sequence shown here is derived from an EMBL/GenBank/DDBJ whole genome shotgun (WGS) entry which is preliminary data.</text>
</comment>
<dbReference type="GO" id="GO:0016757">
    <property type="term" value="F:glycosyltransferase activity"/>
    <property type="evidence" value="ECO:0007669"/>
    <property type="project" value="UniProtKB-KW"/>
</dbReference>
<evidence type="ECO:0000313" key="7">
    <source>
        <dbReference type="Proteomes" id="UP000014160"/>
    </source>
</evidence>
<reference evidence="5 7" key="2">
    <citation type="submission" date="2013-03" db="EMBL/GenBank/DDBJ databases">
        <title>The Genome Sequence of Enterococcus gilvus ATCC BAA-350 (PacBio/Illumina hybrid assembly).</title>
        <authorList>
            <consortium name="The Broad Institute Genomics Platform"/>
            <consortium name="The Broad Institute Genome Sequencing Center for Infectious Disease"/>
            <person name="Earl A."/>
            <person name="Russ C."/>
            <person name="Gilmore M."/>
            <person name="Surin D."/>
            <person name="Walker B."/>
            <person name="Young S."/>
            <person name="Zeng Q."/>
            <person name="Gargeya S."/>
            <person name="Fitzgerald M."/>
            <person name="Haas B."/>
            <person name="Abouelleil A."/>
            <person name="Allen A.W."/>
            <person name="Alvarado L."/>
            <person name="Arachchi H.M."/>
            <person name="Berlin A.M."/>
            <person name="Chapman S.B."/>
            <person name="Gainer-Dewar J."/>
            <person name="Goldberg J."/>
            <person name="Griggs A."/>
            <person name="Gujja S."/>
            <person name="Hansen M."/>
            <person name="Howarth C."/>
            <person name="Imamovic A."/>
            <person name="Ireland A."/>
            <person name="Larimer J."/>
            <person name="McCowan C."/>
            <person name="Murphy C."/>
            <person name="Pearson M."/>
            <person name="Poon T.W."/>
            <person name="Priest M."/>
            <person name="Roberts A."/>
            <person name="Saif S."/>
            <person name="Shea T."/>
            <person name="Sisk P."/>
            <person name="Sykes S."/>
            <person name="Wortman J."/>
            <person name="Nusbaum C."/>
            <person name="Birren B."/>
        </authorList>
    </citation>
    <scope>NUCLEOTIDE SEQUENCE [LARGE SCALE GENOMIC DNA]</scope>
    <source>
        <strain evidence="5 7">ATCC BAA-350</strain>
    </source>
</reference>
<keyword evidence="1" id="KW-0328">Glycosyltransferase</keyword>
<name>R2VE13_9ENTE</name>
<dbReference type="InterPro" id="IPR001173">
    <property type="entry name" value="Glyco_trans_2-like"/>
</dbReference>
<dbReference type="PATRIC" id="fig|1158614.3.peg.1867"/>
<dbReference type="PANTHER" id="PTHR22916">
    <property type="entry name" value="GLYCOSYLTRANSFERASE"/>
    <property type="match status" value="1"/>
</dbReference>
<dbReference type="HOGENOM" id="CLU_025996_25_0_9"/>
<sequence>MKVSLENKVKLSIVIPVYNVETTLERAVKSLFDNKFGNIEVLLIDDGSTDNSGQICESLSKKSEKIYCYHKKNGGLSSARNYGLKKATGNLIAFLDSDDYYLPGCIDAVINDFQEHKPDIICFGLKKGKTEEDSVSLSHEEYIGCSNIEAIKLLFKSKAIDFYAWNKVFKKEIIGNIEFPEGKLYEDMVPIYNAFKIAKSVDVLNFLGIFYFQNINSIVYQNFNPKQYDNIIQREILLENIKVDFPEFLDLAMSRLVDGYLSTGFKIGLSNKENTDQKKYYEISKLEIKKLLIDIRGNNEIPITKKIALHLYLINSSLYSILYKQILRK</sequence>
<dbReference type="CDD" id="cd00761">
    <property type="entry name" value="Glyco_tranf_GTA_type"/>
    <property type="match status" value="1"/>
</dbReference>
<keyword evidence="2" id="KW-0808">Transferase</keyword>
<dbReference type="OrthoDB" id="396512at2"/>
<dbReference type="AlphaFoldDB" id="R2VE13"/>
<dbReference type="PANTHER" id="PTHR22916:SF51">
    <property type="entry name" value="GLYCOSYLTRANSFERASE EPSH-RELATED"/>
    <property type="match status" value="1"/>
</dbReference>
<evidence type="ECO:0000259" key="3">
    <source>
        <dbReference type="Pfam" id="PF00535"/>
    </source>
</evidence>
<proteinExistence type="predicted"/>
<evidence type="ECO:0000313" key="5">
    <source>
        <dbReference type="EMBL" id="EOW82790.1"/>
    </source>
</evidence>
<evidence type="ECO:0000313" key="4">
    <source>
        <dbReference type="EMBL" id="EOI55960.1"/>
    </source>
</evidence>
<reference evidence="4 6" key="1">
    <citation type="submission" date="2013-02" db="EMBL/GenBank/DDBJ databases">
        <title>The Genome Sequence of Enterococcus gilvus ATCC BAA-350.</title>
        <authorList>
            <consortium name="The Broad Institute Genome Sequencing Platform"/>
            <consortium name="The Broad Institute Genome Sequencing Center for Infectious Disease"/>
            <person name="Earl A.M."/>
            <person name="Gilmore M.S."/>
            <person name="Lebreton F."/>
            <person name="Walker B."/>
            <person name="Young S.K."/>
            <person name="Zeng Q."/>
            <person name="Gargeya S."/>
            <person name="Fitzgerald M."/>
            <person name="Haas B."/>
            <person name="Abouelleil A."/>
            <person name="Alvarado L."/>
            <person name="Arachchi H.M."/>
            <person name="Berlin A.M."/>
            <person name="Chapman S.B."/>
            <person name="Dewar J."/>
            <person name="Goldberg J."/>
            <person name="Griggs A."/>
            <person name="Gujja S."/>
            <person name="Hansen M."/>
            <person name="Howarth C."/>
            <person name="Imamovic A."/>
            <person name="Larimer J."/>
            <person name="McCowan C."/>
            <person name="Murphy C."/>
            <person name="Neiman D."/>
            <person name="Pearson M."/>
            <person name="Priest M."/>
            <person name="Roberts A."/>
            <person name="Saif S."/>
            <person name="Shea T."/>
            <person name="Sisk P."/>
            <person name="Sykes S."/>
            <person name="Wortman J."/>
            <person name="Nusbaum C."/>
            <person name="Birren B."/>
        </authorList>
    </citation>
    <scope>NUCLEOTIDE SEQUENCE [LARGE SCALE GENOMIC DNA]</scope>
    <source>
        <strain evidence="4 6">ATCC BAA-350</strain>
    </source>
</reference>
<dbReference type="eggNOG" id="COG1215">
    <property type="taxonomic scope" value="Bacteria"/>
</dbReference>
<protein>
    <recommendedName>
        <fullName evidence="3">Glycosyltransferase 2-like domain-containing protein</fullName>
    </recommendedName>
</protein>